<keyword evidence="3" id="KW-0378">Hydrolase</keyword>
<dbReference type="GO" id="GO:0097176">
    <property type="term" value="P:epoxide metabolic process"/>
    <property type="evidence" value="ECO:0007669"/>
    <property type="project" value="TreeGrafter"/>
</dbReference>
<dbReference type="GO" id="GO:0004301">
    <property type="term" value="F:epoxide hydrolase activity"/>
    <property type="evidence" value="ECO:0007669"/>
    <property type="project" value="TreeGrafter"/>
</dbReference>
<dbReference type="SUPFAM" id="SSF53474">
    <property type="entry name" value="alpha/beta-Hydrolases"/>
    <property type="match status" value="1"/>
</dbReference>
<dbReference type="EMBL" id="CP023778">
    <property type="protein sequence ID" value="ATL65647.1"/>
    <property type="molecule type" value="Genomic_DNA"/>
</dbReference>
<feature type="active site" description="Proton acceptor" evidence="4">
    <location>
        <position position="364"/>
    </location>
</feature>
<evidence type="ECO:0000259" key="5">
    <source>
        <dbReference type="Pfam" id="PF06441"/>
    </source>
</evidence>
<dbReference type="Proteomes" id="UP000221961">
    <property type="component" value="Chromosome"/>
</dbReference>
<dbReference type="GeneID" id="88356768"/>
<evidence type="ECO:0000256" key="3">
    <source>
        <dbReference type="ARBA" id="ARBA00022801"/>
    </source>
</evidence>
<comment type="similarity">
    <text evidence="1">Belongs to the peptidase S33 family.</text>
</comment>
<dbReference type="PANTHER" id="PTHR21661:SF35">
    <property type="entry name" value="EPOXIDE HYDROLASE"/>
    <property type="match status" value="1"/>
</dbReference>
<evidence type="ECO:0000313" key="6">
    <source>
        <dbReference type="EMBL" id="ATL65647.1"/>
    </source>
</evidence>
<dbReference type="Gene3D" id="3.40.50.1820">
    <property type="entry name" value="alpha/beta hydrolase"/>
    <property type="match status" value="1"/>
</dbReference>
<evidence type="ECO:0000256" key="1">
    <source>
        <dbReference type="ARBA" id="ARBA00010088"/>
    </source>
</evidence>
<protein>
    <submittedName>
        <fullName evidence="6">Multidrug MFS transporter</fullName>
    </submittedName>
</protein>
<sequence length="390" mass="42882">MPDDLPRPEPFAERATPAALDDLRARLRATRWPDAPQDAGWSLGTDLEYLRELVDYWAHEFDWRAQEEELYRLPRFRIPVGGLGIHFVHARAVAPSGPVLPLVLGHGWPDSFWRYSKVVPLLTDPGAHGADPADAFDVVVPDMPGFGYSDRPAGAPLDAIAVADLWAELMTALGYSRFGAAGGDLGSHVSRYLGLNHADGVVAVHRTDAGLPVFTGDRADLTPEERAWLDDAVTWSATEGAYAAVHRTKPQTAAFGLTDSPVGLAAWIVEKMRAWSDCGGDLERSFTKDEILTNVTIYWLTETIGSSMRMYRANAAIPPAQHARRVEVPSGFALFPGDIMLPPRTWLGRMANTVRVTEPARGGHFAPFEEPELYAEELRAFFRPYRAAAA</sequence>
<dbReference type="PRINTS" id="PR00412">
    <property type="entry name" value="EPOXHYDRLASE"/>
</dbReference>
<dbReference type="InterPro" id="IPR029058">
    <property type="entry name" value="AB_hydrolase_fold"/>
</dbReference>
<dbReference type="RefSeq" id="WP_098692919.1">
    <property type="nucleotide sequence ID" value="NZ_CP023778.1"/>
</dbReference>
<dbReference type="InterPro" id="IPR010497">
    <property type="entry name" value="Epoxide_hydro_N"/>
</dbReference>
<dbReference type="InterPro" id="IPR000639">
    <property type="entry name" value="Epox_hydrolase-like"/>
</dbReference>
<dbReference type="Pfam" id="PF06441">
    <property type="entry name" value="EHN"/>
    <property type="match status" value="1"/>
</dbReference>
<feature type="domain" description="Epoxide hydrolase N-terminal" evidence="5">
    <location>
        <begin position="9"/>
        <end position="114"/>
    </location>
</feature>
<evidence type="ECO:0000256" key="2">
    <source>
        <dbReference type="ARBA" id="ARBA00022797"/>
    </source>
</evidence>
<accession>A0A291RE78</accession>
<feature type="active site" description="Proton donor" evidence="4">
    <location>
        <position position="311"/>
    </location>
</feature>
<dbReference type="AlphaFoldDB" id="A0A291RE78"/>
<dbReference type="PANTHER" id="PTHR21661">
    <property type="entry name" value="EPOXIDE HYDROLASE 1-RELATED"/>
    <property type="match status" value="1"/>
</dbReference>
<evidence type="ECO:0000256" key="4">
    <source>
        <dbReference type="PIRSR" id="PIRSR001112-1"/>
    </source>
</evidence>
<keyword evidence="2" id="KW-0058">Aromatic hydrocarbons catabolism</keyword>
<evidence type="ECO:0000313" key="7">
    <source>
        <dbReference type="Proteomes" id="UP000221961"/>
    </source>
</evidence>
<gene>
    <name evidence="6" type="ORF">CRH09_04875</name>
</gene>
<dbReference type="InterPro" id="IPR016292">
    <property type="entry name" value="Epoxide_hydrolase"/>
</dbReference>
<feature type="active site" description="Nucleophile" evidence="4">
    <location>
        <position position="184"/>
    </location>
</feature>
<dbReference type="PIRSF" id="PIRSF001112">
    <property type="entry name" value="Epoxide_hydrolase"/>
    <property type="match status" value="1"/>
</dbReference>
<reference evidence="6 7" key="1">
    <citation type="submission" date="2017-10" db="EMBL/GenBank/DDBJ databases">
        <title>Comparative genomics between pathogenic Norcardia.</title>
        <authorList>
            <person name="Zeng L."/>
        </authorList>
    </citation>
    <scope>NUCLEOTIDE SEQUENCE [LARGE SCALE GENOMIC DNA]</scope>
    <source>
        <strain evidence="6 7">NC_YFY_NT001</strain>
    </source>
</reference>
<proteinExistence type="inferred from homology"/>
<dbReference type="KEGG" id="ntp:CRH09_04875"/>
<name>A0A291RE78_9NOCA</name>
<organism evidence="6 7">
    <name type="scientific">Nocardia terpenica</name>
    <dbReference type="NCBI Taxonomy" id="455432"/>
    <lineage>
        <taxon>Bacteria</taxon>
        <taxon>Bacillati</taxon>
        <taxon>Actinomycetota</taxon>
        <taxon>Actinomycetes</taxon>
        <taxon>Mycobacteriales</taxon>
        <taxon>Nocardiaceae</taxon>
        <taxon>Nocardia</taxon>
    </lineage>
</organism>